<dbReference type="AlphaFoldDB" id="A0A7K0DYG7"/>
<feature type="compositionally biased region" description="Basic and acidic residues" evidence="1">
    <location>
        <begin position="46"/>
        <end position="57"/>
    </location>
</feature>
<keyword evidence="2" id="KW-0812">Transmembrane</keyword>
<keyword evidence="4" id="KW-1185">Reference proteome</keyword>
<accession>A0A7K0DYG7</accession>
<keyword evidence="2" id="KW-1133">Transmembrane helix</keyword>
<evidence type="ECO:0000313" key="4">
    <source>
        <dbReference type="Proteomes" id="UP000431401"/>
    </source>
</evidence>
<protein>
    <submittedName>
        <fullName evidence="3">Uncharacterized protein</fullName>
    </submittedName>
</protein>
<sequence>MAGYAACNFAMAGAGGGERHAETVSTAAHFDTARRGGPGRRCPLARGDRRAPVRAPRDPAPPRPRPERPAAPEPSLEPLAEPALGVGVVMLLAALVCAPRIPLWADDYGVALVYLALFIHLALAVGAVRWGLRIRREHRTGRPRPPGRETSAADESDEPRRRASSPE</sequence>
<proteinExistence type="predicted"/>
<evidence type="ECO:0000256" key="2">
    <source>
        <dbReference type="SAM" id="Phobius"/>
    </source>
</evidence>
<name>A0A7K0DYG7_9NOCA</name>
<organism evidence="3 4">
    <name type="scientific">Nocardia aurantia</name>
    <dbReference type="NCBI Taxonomy" id="2585199"/>
    <lineage>
        <taxon>Bacteria</taxon>
        <taxon>Bacillati</taxon>
        <taxon>Actinomycetota</taxon>
        <taxon>Actinomycetes</taxon>
        <taxon>Mycobacteriales</taxon>
        <taxon>Nocardiaceae</taxon>
        <taxon>Nocardia</taxon>
    </lineage>
</organism>
<dbReference type="EMBL" id="WEGI01000015">
    <property type="protein sequence ID" value="MQY30843.1"/>
    <property type="molecule type" value="Genomic_DNA"/>
</dbReference>
<gene>
    <name evidence="3" type="ORF">NRB56_64470</name>
</gene>
<feature type="region of interest" description="Disordered" evidence="1">
    <location>
        <begin position="29"/>
        <end position="78"/>
    </location>
</feature>
<comment type="caution">
    <text evidence="3">The sequence shown here is derived from an EMBL/GenBank/DDBJ whole genome shotgun (WGS) entry which is preliminary data.</text>
</comment>
<feature type="transmembrane region" description="Helical" evidence="2">
    <location>
        <begin position="83"/>
        <end position="105"/>
    </location>
</feature>
<feature type="region of interest" description="Disordered" evidence="1">
    <location>
        <begin position="138"/>
        <end position="167"/>
    </location>
</feature>
<reference evidence="3 4" key="1">
    <citation type="submission" date="2019-10" db="EMBL/GenBank/DDBJ databases">
        <title>Nocardia macrotermitis sp. nov. and Nocardia aurantia sp. nov., isolated from the gut of fungus growing-termite Macrotermes natalensis.</title>
        <authorList>
            <person name="Benndorf R."/>
            <person name="Schwitalla J."/>
            <person name="Martin K."/>
            <person name="De Beer W."/>
            <person name="Kaster A.-K."/>
            <person name="Vollmers J."/>
            <person name="Poulsen M."/>
            <person name="Beemelmanns C."/>
        </authorList>
    </citation>
    <scope>NUCLEOTIDE SEQUENCE [LARGE SCALE GENOMIC DNA]</scope>
    <source>
        <strain evidence="3 4">RB56</strain>
    </source>
</reference>
<evidence type="ECO:0000313" key="3">
    <source>
        <dbReference type="EMBL" id="MQY30843.1"/>
    </source>
</evidence>
<evidence type="ECO:0000256" key="1">
    <source>
        <dbReference type="SAM" id="MobiDB-lite"/>
    </source>
</evidence>
<keyword evidence="2" id="KW-0472">Membrane</keyword>
<feature type="transmembrane region" description="Helical" evidence="2">
    <location>
        <begin position="111"/>
        <end position="132"/>
    </location>
</feature>
<dbReference type="Proteomes" id="UP000431401">
    <property type="component" value="Unassembled WGS sequence"/>
</dbReference>